<organism evidence="1 2">
    <name type="scientific">Anopheles farauti</name>
    <dbReference type="NCBI Taxonomy" id="69004"/>
    <lineage>
        <taxon>Eukaryota</taxon>
        <taxon>Metazoa</taxon>
        <taxon>Ecdysozoa</taxon>
        <taxon>Arthropoda</taxon>
        <taxon>Hexapoda</taxon>
        <taxon>Insecta</taxon>
        <taxon>Pterygota</taxon>
        <taxon>Neoptera</taxon>
        <taxon>Endopterygota</taxon>
        <taxon>Diptera</taxon>
        <taxon>Nematocera</taxon>
        <taxon>Culicoidea</taxon>
        <taxon>Culicidae</taxon>
        <taxon>Anophelinae</taxon>
        <taxon>Anopheles</taxon>
    </lineage>
</organism>
<dbReference type="Proteomes" id="UP000075886">
    <property type="component" value="Unassembled WGS sequence"/>
</dbReference>
<proteinExistence type="predicted"/>
<dbReference type="EnsemblMetazoa" id="AFAF014690-RA">
    <property type="protein sequence ID" value="AFAF014690-PA"/>
    <property type="gene ID" value="AFAF014690"/>
</dbReference>
<sequence length="98" mass="11205">MASEPLCGGISDDLEIHKEEHVERINAALASTDGHAGRPYKLHRVTQQIVAGTLHTYYISFEDGQPGQQYKITVWDRLWLKEKDPTAWRKVTFEAHSE</sequence>
<dbReference type="SUPFAM" id="SSF54403">
    <property type="entry name" value="Cystatin/monellin"/>
    <property type="match status" value="1"/>
</dbReference>
<dbReference type="AlphaFoldDB" id="A0A182QQ82"/>
<protein>
    <recommendedName>
        <fullName evidence="3">Cystatin domain-containing protein</fullName>
    </recommendedName>
</protein>
<reference evidence="1" key="2">
    <citation type="submission" date="2020-05" db="UniProtKB">
        <authorList>
            <consortium name="EnsemblMetazoa"/>
        </authorList>
    </citation>
    <scope>IDENTIFICATION</scope>
    <source>
        <strain evidence="1">FAR1</strain>
    </source>
</reference>
<name>A0A182QQ82_9DIPT</name>
<reference evidence="2" key="1">
    <citation type="submission" date="2014-01" db="EMBL/GenBank/DDBJ databases">
        <title>The Genome Sequence of Anopheles farauti FAR1 (V2).</title>
        <authorList>
            <consortium name="The Broad Institute Genomics Platform"/>
            <person name="Neafsey D.E."/>
            <person name="Besansky N."/>
            <person name="Howell P."/>
            <person name="Walton C."/>
            <person name="Young S.K."/>
            <person name="Zeng Q."/>
            <person name="Gargeya S."/>
            <person name="Fitzgerald M."/>
            <person name="Haas B."/>
            <person name="Abouelleil A."/>
            <person name="Allen A.W."/>
            <person name="Alvarado L."/>
            <person name="Arachchi H.M."/>
            <person name="Berlin A.M."/>
            <person name="Chapman S.B."/>
            <person name="Gainer-Dewar J."/>
            <person name="Goldberg J."/>
            <person name="Griggs A."/>
            <person name="Gujja S."/>
            <person name="Hansen M."/>
            <person name="Howarth C."/>
            <person name="Imamovic A."/>
            <person name="Ireland A."/>
            <person name="Larimer J."/>
            <person name="McCowan C."/>
            <person name="Murphy C."/>
            <person name="Pearson M."/>
            <person name="Poon T.W."/>
            <person name="Priest M."/>
            <person name="Roberts A."/>
            <person name="Saif S."/>
            <person name="Shea T."/>
            <person name="Sisk P."/>
            <person name="Sykes S."/>
            <person name="Wortman J."/>
            <person name="Nusbaum C."/>
            <person name="Birren B."/>
        </authorList>
    </citation>
    <scope>NUCLEOTIDE SEQUENCE [LARGE SCALE GENOMIC DNA]</scope>
    <source>
        <strain evidence="2">FAR1</strain>
    </source>
</reference>
<evidence type="ECO:0008006" key="3">
    <source>
        <dbReference type="Google" id="ProtNLM"/>
    </source>
</evidence>
<dbReference type="EMBL" id="AXCN02000323">
    <property type="status" value="NOT_ANNOTATED_CDS"/>
    <property type="molecule type" value="Genomic_DNA"/>
</dbReference>
<evidence type="ECO:0000313" key="2">
    <source>
        <dbReference type="Proteomes" id="UP000075886"/>
    </source>
</evidence>
<dbReference type="Gene3D" id="3.10.450.10">
    <property type="match status" value="1"/>
</dbReference>
<evidence type="ECO:0000313" key="1">
    <source>
        <dbReference type="EnsemblMetazoa" id="AFAF014690-PA"/>
    </source>
</evidence>
<accession>A0A182QQ82</accession>
<keyword evidence="2" id="KW-1185">Reference proteome</keyword>
<dbReference type="InterPro" id="IPR046350">
    <property type="entry name" value="Cystatin_sf"/>
</dbReference>
<dbReference type="VEuPathDB" id="VectorBase:AFAF014690"/>